<comment type="caution">
    <text evidence="15">The sequence shown here is derived from an EMBL/GenBank/DDBJ whole genome shotgun (WGS) entry which is preliminary data.</text>
</comment>
<dbReference type="EC" id="2.1.1.225" evidence="12"/>
<feature type="compositionally biased region" description="Basic and acidic residues" evidence="13">
    <location>
        <begin position="351"/>
        <end position="370"/>
    </location>
</feature>
<evidence type="ECO:0000256" key="11">
    <source>
        <dbReference type="ARBA" id="ARBA00049393"/>
    </source>
</evidence>
<dbReference type="InterPro" id="IPR022776">
    <property type="entry name" value="TRM13/UPF0224_CHHC_Znf_dom"/>
</dbReference>
<feature type="compositionally biased region" description="Acidic residues" evidence="13">
    <location>
        <begin position="429"/>
        <end position="441"/>
    </location>
</feature>
<evidence type="ECO:0000256" key="4">
    <source>
        <dbReference type="ARBA" id="ARBA00022691"/>
    </source>
</evidence>
<evidence type="ECO:0000256" key="5">
    <source>
        <dbReference type="ARBA" id="ARBA00022694"/>
    </source>
</evidence>
<comment type="similarity">
    <text evidence="1 12">Belongs to the methyltransferase TRM13 family.</text>
</comment>
<evidence type="ECO:0000256" key="12">
    <source>
        <dbReference type="RuleBase" id="RU367103"/>
    </source>
</evidence>
<gene>
    <name evidence="15" type="ORF">Pmani_016505</name>
</gene>
<dbReference type="Pfam" id="PF05206">
    <property type="entry name" value="TRM13"/>
    <property type="match status" value="1"/>
</dbReference>
<comment type="catalytic activity">
    <reaction evidence="10 12">
        <text>cytidine(4) in tRNA(Gly)(GCC) + S-adenosyl-L-methionine = 2'-O-methylcytidine(4) in tRNA(Gly)(GCC) + S-adenosyl-L-homocysteine + H(+)</text>
        <dbReference type="Rhea" id="RHEA:43192"/>
        <dbReference type="Rhea" id="RHEA-COMP:10399"/>
        <dbReference type="Rhea" id="RHEA-COMP:10400"/>
        <dbReference type="ChEBI" id="CHEBI:15378"/>
        <dbReference type="ChEBI" id="CHEBI:57856"/>
        <dbReference type="ChEBI" id="CHEBI:59789"/>
        <dbReference type="ChEBI" id="CHEBI:74495"/>
        <dbReference type="ChEBI" id="CHEBI:82748"/>
        <dbReference type="EC" id="2.1.1.225"/>
    </reaction>
</comment>
<organism evidence="15 16">
    <name type="scientific">Petrolisthes manimaculis</name>
    <dbReference type="NCBI Taxonomy" id="1843537"/>
    <lineage>
        <taxon>Eukaryota</taxon>
        <taxon>Metazoa</taxon>
        <taxon>Ecdysozoa</taxon>
        <taxon>Arthropoda</taxon>
        <taxon>Crustacea</taxon>
        <taxon>Multicrustacea</taxon>
        <taxon>Malacostraca</taxon>
        <taxon>Eumalacostraca</taxon>
        <taxon>Eucarida</taxon>
        <taxon>Decapoda</taxon>
        <taxon>Pleocyemata</taxon>
        <taxon>Anomura</taxon>
        <taxon>Galatheoidea</taxon>
        <taxon>Porcellanidae</taxon>
        <taxon>Petrolisthes</taxon>
    </lineage>
</organism>
<evidence type="ECO:0000256" key="1">
    <source>
        <dbReference type="ARBA" id="ARBA00005265"/>
    </source>
</evidence>
<sequence>MEYNRTCNFYLERKRRKCNMLVKAGREYCGQHLVADRGKEGSSQYKRIPCPLDPKHSCFEHRLEHHVAVCNARSKGQATYVDPDCNLRVPTLHDLPKITIAALSDDQLLSFLSRVKVAHSEHVGSVEVDVLRHEVVETVAGEVGRTVPGGTRHSEQNSSLLAHLRHNHLLHTSHHHTCYLEFGAGRGQLTHWLTHSVTDPSRATFLLVDRGAQRYKCDAKMKYNDELSVRRLRVDIKDLCLAAVPGLDHCIRMVAVGKHLCGAATDLALQCVSQYHGSGKAEVVGVVLALCCHHRCTWPTYVNPGFFQEAGFSANEFYTLTSLTSWATCNPKRKTNGQGDSRSEVEDEDGGVPREEKNVSEVQEKEKNDGRVGGNKGKVQEDEKERIHEENQREDDNKRKDNESILNDGEVIRKGKESNSMRKSQERDQEGEEEKREDDDDIHTSSTNTDLKTEKTTRENRYARLGLSASDREEAGRLAKQLLDEGRARFLRSLGFNARLIQYVERHTTPENVALVAWRTSEHT</sequence>
<protein>
    <recommendedName>
        <fullName evidence="12">tRNA:m(4)X modification enzyme TRM13</fullName>
        <ecNumber evidence="12">2.1.1.225</ecNumber>
    </recommendedName>
</protein>
<dbReference type="GO" id="GO:0030488">
    <property type="term" value="P:tRNA methylation"/>
    <property type="evidence" value="ECO:0007669"/>
    <property type="project" value="InterPro"/>
</dbReference>
<evidence type="ECO:0000259" key="14">
    <source>
        <dbReference type="PROSITE" id="PS51800"/>
    </source>
</evidence>
<dbReference type="InterPro" id="IPR021721">
    <property type="entry name" value="Znf_CCCH-type_TRM13"/>
</dbReference>
<dbReference type="PROSITE" id="PS51800">
    <property type="entry name" value="ZF_CHHC_U11_48K"/>
    <property type="match status" value="1"/>
</dbReference>
<feature type="domain" description="CHHC U11-48K-type" evidence="14">
    <location>
        <begin position="47"/>
        <end position="74"/>
    </location>
</feature>
<dbReference type="PANTHER" id="PTHR12998:SF0">
    <property type="entry name" value="TRNA:M(4)X MODIFICATION ENZYME TRM13 HOMOLOG"/>
    <property type="match status" value="1"/>
</dbReference>
<dbReference type="Pfam" id="PF05253">
    <property type="entry name" value="zf-U11-48K"/>
    <property type="match status" value="1"/>
</dbReference>
<comment type="function">
    <text evidence="12">tRNA methylase which 2'-O-methylates cytidine(4) in tRNA(Pro) and tRNA(Gly)(GCC), and adenosine(4) in tRNA(His).</text>
</comment>
<evidence type="ECO:0000256" key="6">
    <source>
        <dbReference type="ARBA" id="ARBA00022723"/>
    </source>
</evidence>
<dbReference type="Pfam" id="PF11722">
    <property type="entry name" value="zf-TRM13_CCCH"/>
    <property type="match status" value="1"/>
</dbReference>
<dbReference type="EMBL" id="JAWZYT010001448">
    <property type="protein sequence ID" value="KAK4312041.1"/>
    <property type="molecule type" value="Genomic_DNA"/>
</dbReference>
<keyword evidence="8 12" id="KW-0862">Zinc</keyword>
<keyword evidence="5 12" id="KW-0819">tRNA processing</keyword>
<evidence type="ECO:0000256" key="7">
    <source>
        <dbReference type="ARBA" id="ARBA00022771"/>
    </source>
</evidence>
<feature type="compositionally biased region" description="Basic and acidic residues" evidence="13">
    <location>
        <begin position="378"/>
        <end position="403"/>
    </location>
</feature>
<dbReference type="InterPro" id="IPR039044">
    <property type="entry name" value="Trm13"/>
</dbReference>
<evidence type="ECO:0000256" key="10">
    <source>
        <dbReference type="ARBA" id="ARBA00048635"/>
    </source>
</evidence>
<dbReference type="InterPro" id="IPR007871">
    <property type="entry name" value="Methyltransferase_TRM13"/>
</dbReference>
<name>A0AAE1PQ73_9EUCA</name>
<evidence type="ECO:0000256" key="13">
    <source>
        <dbReference type="SAM" id="MobiDB-lite"/>
    </source>
</evidence>
<keyword evidence="2 12" id="KW-0489">Methyltransferase</keyword>
<comment type="catalytic activity">
    <reaction evidence="11 12">
        <text>adenosine(4) in tRNA(His) + S-adenosyl-L-methionine = 2'-O-methyladenosine(4) in tRNA(His) + S-adenosyl-L-homocysteine + H(+)</text>
        <dbReference type="Rhea" id="RHEA:43196"/>
        <dbReference type="Rhea" id="RHEA-COMP:10401"/>
        <dbReference type="Rhea" id="RHEA-COMP:10402"/>
        <dbReference type="ChEBI" id="CHEBI:15378"/>
        <dbReference type="ChEBI" id="CHEBI:57856"/>
        <dbReference type="ChEBI" id="CHEBI:59789"/>
        <dbReference type="ChEBI" id="CHEBI:74411"/>
        <dbReference type="ChEBI" id="CHEBI:74477"/>
        <dbReference type="EC" id="2.1.1.225"/>
    </reaction>
</comment>
<keyword evidence="3 12" id="KW-0808">Transferase</keyword>
<dbReference type="GO" id="GO:0106050">
    <property type="term" value="F:tRNA 2'-O-methyltransferase activity"/>
    <property type="evidence" value="ECO:0007669"/>
    <property type="project" value="UniProtKB-UniRule"/>
</dbReference>
<feature type="compositionally biased region" description="Basic and acidic residues" evidence="13">
    <location>
        <begin position="451"/>
        <end position="462"/>
    </location>
</feature>
<evidence type="ECO:0000313" key="16">
    <source>
        <dbReference type="Proteomes" id="UP001292094"/>
    </source>
</evidence>
<evidence type="ECO:0000313" key="15">
    <source>
        <dbReference type="EMBL" id="KAK4312041.1"/>
    </source>
</evidence>
<feature type="compositionally biased region" description="Basic and acidic residues" evidence="13">
    <location>
        <begin position="410"/>
        <end position="428"/>
    </location>
</feature>
<keyword evidence="6 12" id="KW-0479">Metal-binding</keyword>
<comment type="catalytic activity">
    <reaction evidence="9 12">
        <text>cytidine(4) in tRNA(Pro) + S-adenosyl-L-methionine = 2'-O-methylcytidine(4) in tRNA(Pro) + S-adenosyl-L-homocysteine + H(+)</text>
        <dbReference type="Rhea" id="RHEA:32767"/>
        <dbReference type="Rhea" id="RHEA-COMP:10397"/>
        <dbReference type="Rhea" id="RHEA-COMP:10398"/>
        <dbReference type="ChEBI" id="CHEBI:15378"/>
        <dbReference type="ChEBI" id="CHEBI:57856"/>
        <dbReference type="ChEBI" id="CHEBI:59789"/>
        <dbReference type="ChEBI" id="CHEBI:74495"/>
        <dbReference type="ChEBI" id="CHEBI:82748"/>
        <dbReference type="EC" id="2.1.1.225"/>
    </reaction>
</comment>
<keyword evidence="4 12" id="KW-0949">S-adenosyl-L-methionine</keyword>
<evidence type="ECO:0000256" key="2">
    <source>
        <dbReference type="ARBA" id="ARBA00022603"/>
    </source>
</evidence>
<keyword evidence="16" id="KW-1185">Reference proteome</keyword>
<evidence type="ECO:0000256" key="9">
    <source>
        <dbReference type="ARBA" id="ARBA00048165"/>
    </source>
</evidence>
<dbReference type="AlphaFoldDB" id="A0AAE1PQ73"/>
<dbReference type="GO" id="GO:0008270">
    <property type="term" value="F:zinc ion binding"/>
    <property type="evidence" value="ECO:0007669"/>
    <property type="project" value="UniProtKB-KW"/>
</dbReference>
<keyword evidence="7 12" id="KW-0863">Zinc-finger</keyword>
<proteinExistence type="inferred from homology"/>
<evidence type="ECO:0000256" key="3">
    <source>
        <dbReference type="ARBA" id="ARBA00022679"/>
    </source>
</evidence>
<dbReference type="PANTHER" id="PTHR12998">
    <property type="entry name" value="TRNA:M(4)X MODIFICATION ENZYME TRM13 HOMOLOG"/>
    <property type="match status" value="1"/>
</dbReference>
<feature type="region of interest" description="Disordered" evidence="13">
    <location>
        <begin position="329"/>
        <end position="468"/>
    </location>
</feature>
<reference evidence="15" key="1">
    <citation type="submission" date="2023-11" db="EMBL/GenBank/DDBJ databases">
        <title>Genome assemblies of two species of porcelain crab, Petrolisthes cinctipes and Petrolisthes manimaculis (Anomura: Porcellanidae).</title>
        <authorList>
            <person name="Angst P."/>
        </authorList>
    </citation>
    <scope>NUCLEOTIDE SEQUENCE</scope>
    <source>
        <strain evidence="15">PB745_02</strain>
        <tissue evidence="15">Gill</tissue>
    </source>
</reference>
<dbReference type="Proteomes" id="UP001292094">
    <property type="component" value="Unassembled WGS sequence"/>
</dbReference>
<evidence type="ECO:0000256" key="8">
    <source>
        <dbReference type="ARBA" id="ARBA00022833"/>
    </source>
</evidence>
<accession>A0AAE1PQ73</accession>